<feature type="compositionally biased region" description="Polar residues" evidence="5">
    <location>
        <begin position="613"/>
        <end position="622"/>
    </location>
</feature>
<dbReference type="PANTHER" id="PTHR23319">
    <property type="entry name" value="GRAM DOMAIN CONTAINING 1B, ISOFORM E"/>
    <property type="match status" value="1"/>
</dbReference>
<dbReference type="Pfam" id="PF02893">
    <property type="entry name" value="GRAM"/>
    <property type="match status" value="1"/>
</dbReference>
<evidence type="ECO:0000259" key="7">
    <source>
        <dbReference type="PROSITE" id="PS51778"/>
    </source>
</evidence>
<evidence type="ECO:0000256" key="5">
    <source>
        <dbReference type="SAM" id="MobiDB-lite"/>
    </source>
</evidence>
<feature type="region of interest" description="Disordered" evidence="5">
    <location>
        <begin position="353"/>
        <end position="480"/>
    </location>
</feature>
<evidence type="ECO:0000256" key="3">
    <source>
        <dbReference type="ARBA" id="ARBA00022989"/>
    </source>
</evidence>
<dbReference type="PROSITE" id="PS51778">
    <property type="entry name" value="VAST"/>
    <property type="match status" value="1"/>
</dbReference>
<dbReference type="GO" id="GO:0120015">
    <property type="term" value="F:sterol transfer activity"/>
    <property type="evidence" value="ECO:0007669"/>
    <property type="project" value="TreeGrafter"/>
</dbReference>
<proteinExistence type="predicted"/>
<dbReference type="PANTHER" id="PTHR23319:SF4">
    <property type="entry name" value="GRAM DOMAIN CONTAINING 1B, ISOFORM E"/>
    <property type="match status" value="1"/>
</dbReference>
<feature type="compositionally biased region" description="Polar residues" evidence="5">
    <location>
        <begin position="432"/>
        <end position="447"/>
    </location>
</feature>
<dbReference type="GO" id="GO:0005886">
    <property type="term" value="C:plasma membrane"/>
    <property type="evidence" value="ECO:0007669"/>
    <property type="project" value="TreeGrafter"/>
</dbReference>
<keyword evidence="4 6" id="KW-0472">Membrane</keyword>
<dbReference type="Pfam" id="PF16016">
    <property type="entry name" value="VASt"/>
    <property type="match status" value="1"/>
</dbReference>
<reference evidence="8" key="2">
    <citation type="submission" date="2017-10" db="EMBL/GenBank/DDBJ databases">
        <title>Ladona fulva Genome sequencing and assembly.</title>
        <authorList>
            <person name="Murali S."/>
            <person name="Richards S."/>
            <person name="Bandaranaike D."/>
            <person name="Bellair M."/>
            <person name="Blankenburg K."/>
            <person name="Chao H."/>
            <person name="Dinh H."/>
            <person name="Doddapaneni H."/>
            <person name="Dugan-Rocha S."/>
            <person name="Elkadiri S."/>
            <person name="Gnanaolivu R."/>
            <person name="Hernandez B."/>
            <person name="Skinner E."/>
            <person name="Javaid M."/>
            <person name="Lee S."/>
            <person name="Li M."/>
            <person name="Ming W."/>
            <person name="Munidasa M."/>
            <person name="Muniz J."/>
            <person name="Nguyen L."/>
            <person name="Hughes D."/>
            <person name="Osuji N."/>
            <person name="Pu L.-L."/>
            <person name="Puazo M."/>
            <person name="Qu C."/>
            <person name="Quiroz J."/>
            <person name="Raj R."/>
            <person name="Weissenberger G."/>
            <person name="Xin Y."/>
            <person name="Zou X."/>
            <person name="Han Y."/>
            <person name="Worley K."/>
            <person name="Muzny D."/>
            <person name="Gibbs R."/>
        </authorList>
    </citation>
    <scope>NUCLEOTIDE SEQUENCE</scope>
    <source>
        <strain evidence="8">Sampled in the wild</strain>
    </source>
</reference>
<dbReference type="InterPro" id="IPR011993">
    <property type="entry name" value="PH-like_dom_sf"/>
</dbReference>
<feature type="region of interest" description="Disordered" evidence="5">
    <location>
        <begin position="73"/>
        <end position="126"/>
    </location>
</feature>
<comment type="subcellular location">
    <subcellularLocation>
        <location evidence="1">Membrane</location>
        <topology evidence="1">Single-pass membrane protein</topology>
    </subcellularLocation>
</comment>
<feature type="compositionally biased region" description="Polar residues" evidence="5">
    <location>
        <begin position="141"/>
        <end position="161"/>
    </location>
</feature>
<feature type="compositionally biased region" description="Polar residues" evidence="5">
    <location>
        <begin position="1"/>
        <end position="10"/>
    </location>
</feature>
<feature type="region of interest" description="Disordered" evidence="5">
    <location>
        <begin position="141"/>
        <end position="167"/>
    </location>
</feature>
<comment type="caution">
    <text evidence="8">The sequence shown here is derived from an EMBL/GenBank/DDBJ whole genome shotgun (WGS) entry which is preliminary data.</text>
</comment>
<keyword evidence="2 6" id="KW-0812">Transmembrane</keyword>
<gene>
    <name evidence="8" type="ORF">J437_LFUL004502</name>
</gene>
<evidence type="ECO:0000313" key="8">
    <source>
        <dbReference type="EMBL" id="KAG8230589.1"/>
    </source>
</evidence>
<feature type="compositionally biased region" description="Low complexity" evidence="5">
    <location>
        <begin position="623"/>
        <end position="634"/>
    </location>
</feature>
<feature type="region of interest" description="Disordered" evidence="5">
    <location>
        <begin position="613"/>
        <end position="673"/>
    </location>
</feature>
<reference evidence="8" key="1">
    <citation type="submission" date="2013-04" db="EMBL/GenBank/DDBJ databases">
        <authorList>
            <person name="Qu J."/>
            <person name="Murali S.C."/>
            <person name="Bandaranaike D."/>
            <person name="Bellair M."/>
            <person name="Blankenburg K."/>
            <person name="Chao H."/>
            <person name="Dinh H."/>
            <person name="Doddapaneni H."/>
            <person name="Downs B."/>
            <person name="Dugan-Rocha S."/>
            <person name="Elkadiri S."/>
            <person name="Gnanaolivu R.D."/>
            <person name="Hernandez B."/>
            <person name="Javaid M."/>
            <person name="Jayaseelan J.C."/>
            <person name="Lee S."/>
            <person name="Li M."/>
            <person name="Ming W."/>
            <person name="Munidasa M."/>
            <person name="Muniz J."/>
            <person name="Nguyen L."/>
            <person name="Ongeri F."/>
            <person name="Osuji N."/>
            <person name="Pu L.-L."/>
            <person name="Puazo M."/>
            <person name="Qu C."/>
            <person name="Quiroz J."/>
            <person name="Raj R."/>
            <person name="Weissenberger G."/>
            <person name="Xin Y."/>
            <person name="Zou X."/>
            <person name="Han Y."/>
            <person name="Richards S."/>
            <person name="Worley K."/>
            <person name="Muzny D."/>
            <person name="Gibbs R."/>
        </authorList>
    </citation>
    <scope>NUCLEOTIDE SEQUENCE</scope>
    <source>
        <strain evidence="8">Sampled in the wild</strain>
    </source>
</reference>
<dbReference type="InterPro" id="IPR031968">
    <property type="entry name" value="VASt"/>
</dbReference>
<dbReference type="GO" id="GO:0032934">
    <property type="term" value="F:sterol binding"/>
    <property type="evidence" value="ECO:0007669"/>
    <property type="project" value="TreeGrafter"/>
</dbReference>
<organism evidence="8 9">
    <name type="scientific">Ladona fulva</name>
    <name type="common">Scarce chaser dragonfly</name>
    <name type="synonym">Libellula fulva</name>
    <dbReference type="NCBI Taxonomy" id="123851"/>
    <lineage>
        <taxon>Eukaryota</taxon>
        <taxon>Metazoa</taxon>
        <taxon>Ecdysozoa</taxon>
        <taxon>Arthropoda</taxon>
        <taxon>Hexapoda</taxon>
        <taxon>Insecta</taxon>
        <taxon>Pterygota</taxon>
        <taxon>Palaeoptera</taxon>
        <taxon>Odonata</taxon>
        <taxon>Epiprocta</taxon>
        <taxon>Anisoptera</taxon>
        <taxon>Libelluloidea</taxon>
        <taxon>Libellulidae</taxon>
        <taxon>Ladona</taxon>
    </lineage>
</organism>
<dbReference type="Gene3D" id="2.30.29.30">
    <property type="entry name" value="Pleckstrin-homology domain (PH domain)/Phosphotyrosine-binding domain (PTB)"/>
    <property type="match status" value="1"/>
</dbReference>
<feature type="domain" description="VASt" evidence="7">
    <location>
        <begin position="491"/>
        <end position="729"/>
    </location>
</feature>
<feature type="compositionally biased region" description="Basic and acidic residues" evidence="5">
    <location>
        <begin position="364"/>
        <end position="380"/>
    </location>
</feature>
<accession>A0A8K0K8R8</accession>
<keyword evidence="9" id="KW-1185">Reference proteome</keyword>
<dbReference type="GO" id="GO:0140268">
    <property type="term" value="C:endoplasmic reticulum-plasma membrane contact site"/>
    <property type="evidence" value="ECO:0007669"/>
    <property type="project" value="TreeGrafter"/>
</dbReference>
<feature type="compositionally biased region" description="Basic and acidic residues" evidence="5">
    <location>
        <begin position="467"/>
        <end position="480"/>
    </location>
</feature>
<dbReference type="Proteomes" id="UP000792457">
    <property type="component" value="Unassembled WGS sequence"/>
</dbReference>
<evidence type="ECO:0000256" key="2">
    <source>
        <dbReference type="ARBA" id="ARBA00022692"/>
    </source>
</evidence>
<evidence type="ECO:0000256" key="4">
    <source>
        <dbReference type="ARBA" id="ARBA00023136"/>
    </source>
</evidence>
<feature type="compositionally biased region" description="Low complexity" evidence="5">
    <location>
        <begin position="84"/>
        <end position="101"/>
    </location>
</feature>
<feature type="region of interest" description="Disordered" evidence="5">
    <location>
        <begin position="1"/>
        <end position="30"/>
    </location>
</feature>
<evidence type="ECO:0000256" key="1">
    <source>
        <dbReference type="ARBA" id="ARBA00004167"/>
    </source>
</evidence>
<dbReference type="GO" id="GO:0032366">
    <property type="term" value="P:intracellular sterol transport"/>
    <property type="evidence" value="ECO:0007669"/>
    <property type="project" value="TreeGrafter"/>
</dbReference>
<dbReference type="OrthoDB" id="2162691at2759"/>
<evidence type="ECO:0000256" key="6">
    <source>
        <dbReference type="SAM" id="Phobius"/>
    </source>
</evidence>
<dbReference type="InterPro" id="IPR004182">
    <property type="entry name" value="GRAM"/>
</dbReference>
<sequence length="931" mass="100994">MNSEVSSSATFIVEHENPESNQEPEVSLERRKSVENLLISSHEVIGSSISPSLAFSAMTLPSGVPTAIAQNSLQAHSSPNPGMHSLEPRSSSPSSSASPHSSPRPHHKRDSSRGGSVEPQVKEGNLNRVESANLFTTQGFDCSQQQENPSGRSSEASNPPSGSDGWLTFVRLNQEGSVLIGGGSGGAGGIIKKVAVAALVELVVILGIFHLPKKKRILRQNGQKKAAVKAAVVGKGVEVVSLRWKEVTSITKEKTALVIPNAIQICTESGERHFFTSFGARDKTYLMLFRVWQNALMEERMSMQEMWQWVHTCYGDELGLTSDDEEGYVAPPTTDDDKMSAISVKFSVDSLSEDYMNASDQQGMDDKEMKMSGSEERGIGEGEAEESQGQSVNDQDDGNISNIDGFCSISGGRSSQEGLLTGDGTKERSGASELTSQGNINRQSPSLLQPPVPEHLPSDMSDTTESDVEKNIRDGHDERSGKMYRCTSAHEGRQLVNIMLPIHVDQLFTLLFTTSKFYLDFHAERRTCDILQSSWQIDPETGQKVRQVSLTLSLGHSVGPKTAQVTEAMVMLPCSRPGYLYSIDVEAHNSGIPYADSFFCFTHFCLSRASSDTQLSNTNDSQSPTATTSSISGTPSPPPASSTPVPGSPQHITNHSTSPAHQSGRSSRHHHHLTAHQSASMLSIYTQIKYKKSVWGLVKSIIEKNSWSGLEEFYQSLVSALQLECEKMLSRGGLAVVRSGSPNLSIPGSGKRKARMRRRRHGMIGPGLSAGVGAVGSGIGSKVGSAEDDGLTSGGNIGTEGGLGLVGTGVLGQQHHLHHGGKRGIDELINGSGEGGSHHTPEVLSCVALLVLIFLLLLNALLYYKLWSLEEWTHQSNTHAFSMLDLHILRHPPKSHDEWLRLLQHQEALHHVELEKWQKILQAAIQLLRQV</sequence>
<feature type="transmembrane region" description="Helical" evidence="6">
    <location>
        <begin position="842"/>
        <end position="864"/>
    </location>
</feature>
<dbReference type="GO" id="GO:0005789">
    <property type="term" value="C:endoplasmic reticulum membrane"/>
    <property type="evidence" value="ECO:0007669"/>
    <property type="project" value="TreeGrafter"/>
</dbReference>
<dbReference type="AlphaFoldDB" id="A0A8K0K8R8"/>
<evidence type="ECO:0000313" key="9">
    <source>
        <dbReference type="Proteomes" id="UP000792457"/>
    </source>
</evidence>
<keyword evidence="3 6" id="KW-1133">Transmembrane helix</keyword>
<protein>
    <recommendedName>
        <fullName evidence="7">VASt domain-containing protein</fullName>
    </recommendedName>
</protein>
<dbReference type="InterPro" id="IPR051482">
    <property type="entry name" value="Cholesterol_transport"/>
</dbReference>
<feature type="compositionally biased region" description="Polar residues" evidence="5">
    <location>
        <begin position="650"/>
        <end position="664"/>
    </location>
</feature>
<name>A0A8K0K8R8_LADFU</name>
<dbReference type="EMBL" id="KZ308498">
    <property type="protein sequence ID" value="KAG8230589.1"/>
    <property type="molecule type" value="Genomic_DNA"/>
</dbReference>